<comment type="subunit">
    <text evidence="3">Homotrimer.</text>
</comment>
<evidence type="ECO:0000256" key="5">
    <source>
        <dbReference type="ARBA" id="ARBA00022734"/>
    </source>
</evidence>
<dbReference type="Pfam" id="PF22633">
    <property type="entry name" value="F5_F8_type_C_2"/>
    <property type="match status" value="1"/>
</dbReference>
<keyword evidence="4" id="KW-0479">Metal-binding</keyword>
<dbReference type="GO" id="GO:0010185">
    <property type="term" value="P:regulation of cellular defense response"/>
    <property type="evidence" value="ECO:0007669"/>
    <property type="project" value="UniProtKB-ARBA"/>
</dbReference>
<comment type="similarity">
    <text evidence="2">Belongs to the fucolectin family.</text>
</comment>
<evidence type="ECO:0000256" key="4">
    <source>
        <dbReference type="ARBA" id="ARBA00022723"/>
    </source>
</evidence>
<dbReference type="SUPFAM" id="SSF49785">
    <property type="entry name" value="Galactose-binding domain-like"/>
    <property type="match status" value="1"/>
</dbReference>
<evidence type="ECO:0000259" key="8">
    <source>
        <dbReference type="SMART" id="SM00607"/>
    </source>
</evidence>
<sequence length="253" mass="28040">MTQTILSVRHLWRSVCHLDFSASLQTGFTSSPSTDHNTPSPFRAVSVLNVAAGKAPMQISTDQGGIPQKAIDGSASSFFNVDTCTLTKPERVPWWYVNLLEPYMVQLVRLDFGKACCETLVLKAAASVSEKVSIAVRPHGLKNKQCPVSFYGTTLLRLGFYSLSHFTSFVMSVNKKGRKEITKLFLYLKAVEQWGWGVMISLLMCIVSFEAPIIPPCGRGARARLATDLSTCACAVKTCHYVWVKYQMSENKK</sequence>
<dbReference type="GO" id="GO:0042806">
    <property type="term" value="F:fucose binding"/>
    <property type="evidence" value="ECO:0007669"/>
    <property type="project" value="UniProtKB-ARBA"/>
</dbReference>
<dbReference type="EMBL" id="OE179880">
    <property type="protein sequence ID" value="CAD7570015.1"/>
    <property type="molecule type" value="Genomic_DNA"/>
</dbReference>
<organism evidence="9">
    <name type="scientific">Timema californicum</name>
    <name type="common">California timema</name>
    <name type="synonym">Walking stick</name>
    <dbReference type="NCBI Taxonomy" id="61474"/>
    <lineage>
        <taxon>Eukaryota</taxon>
        <taxon>Metazoa</taxon>
        <taxon>Ecdysozoa</taxon>
        <taxon>Arthropoda</taxon>
        <taxon>Hexapoda</taxon>
        <taxon>Insecta</taxon>
        <taxon>Pterygota</taxon>
        <taxon>Neoptera</taxon>
        <taxon>Polyneoptera</taxon>
        <taxon>Phasmatodea</taxon>
        <taxon>Timematodea</taxon>
        <taxon>Timematoidea</taxon>
        <taxon>Timematidae</taxon>
        <taxon>Timema</taxon>
    </lineage>
</organism>
<keyword evidence="5" id="KW-0430">Lectin</keyword>
<dbReference type="GO" id="GO:0001868">
    <property type="term" value="P:regulation of complement activation, lectin pathway"/>
    <property type="evidence" value="ECO:0007669"/>
    <property type="project" value="UniProtKB-ARBA"/>
</dbReference>
<dbReference type="InterPro" id="IPR006585">
    <property type="entry name" value="FTP1"/>
</dbReference>
<dbReference type="GO" id="GO:0046872">
    <property type="term" value="F:metal ion binding"/>
    <property type="evidence" value="ECO:0007669"/>
    <property type="project" value="UniProtKB-KW"/>
</dbReference>
<name>A0A7R9P576_TIMCA</name>
<keyword evidence="6" id="KW-0106">Calcium</keyword>
<dbReference type="Gene3D" id="2.60.120.260">
    <property type="entry name" value="Galactose-binding domain-like"/>
    <property type="match status" value="1"/>
</dbReference>
<comment type="function">
    <text evidence="1">Acts as a defensive agent. Recognizes blood group fucosylated oligosaccharides including A, B, H and Lewis B-type antigens. Does not recognize Lewis A antigen and has low affinity for monovalent haptens.</text>
</comment>
<evidence type="ECO:0000256" key="3">
    <source>
        <dbReference type="ARBA" id="ARBA00011233"/>
    </source>
</evidence>
<dbReference type="PANTHER" id="PTHR45713:SF6">
    <property type="entry name" value="F5_8 TYPE C DOMAIN-CONTAINING PROTEIN"/>
    <property type="match status" value="1"/>
</dbReference>
<gene>
    <name evidence="9" type="ORF">TCMB3V08_LOCUS2730</name>
</gene>
<dbReference type="InterPro" id="IPR008979">
    <property type="entry name" value="Galactose-bd-like_sf"/>
</dbReference>
<feature type="domain" description="Fucolectin tachylectin-4 pentraxin-1" evidence="8">
    <location>
        <begin position="47"/>
        <end position="174"/>
    </location>
</feature>
<keyword evidence="7" id="KW-1015">Disulfide bond</keyword>
<dbReference type="AlphaFoldDB" id="A0A7R9P576"/>
<proteinExistence type="inferred from homology"/>
<evidence type="ECO:0000256" key="7">
    <source>
        <dbReference type="ARBA" id="ARBA00023157"/>
    </source>
</evidence>
<dbReference type="InterPro" id="IPR051941">
    <property type="entry name" value="BG_Antigen-Binding_Lectin"/>
</dbReference>
<accession>A0A7R9P576</accession>
<dbReference type="SMART" id="SM00607">
    <property type="entry name" value="FTP"/>
    <property type="match status" value="1"/>
</dbReference>
<evidence type="ECO:0000256" key="1">
    <source>
        <dbReference type="ARBA" id="ARBA00002219"/>
    </source>
</evidence>
<protein>
    <submittedName>
        <fullName evidence="9">(California timema) hypothetical protein</fullName>
    </submittedName>
</protein>
<reference evidence="9" key="1">
    <citation type="submission" date="2020-11" db="EMBL/GenBank/DDBJ databases">
        <authorList>
            <person name="Tran Van P."/>
        </authorList>
    </citation>
    <scope>NUCLEOTIDE SEQUENCE</scope>
</reference>
<dbReference type="PANTHER" id="PTHR45713">
    <property type="entry name" value="FTP DOMAIN-CONTAINING PROTEIN"/>
    <property type="match status" value="1"/>
</dbReference>
<evidence type="ECO:0000313" key="9">
    <source>
        <dbReference type="EMBL" id="CAD7570015.1"/>
    </source>
</evidence>
<evidence type="ECO:0000256" key="6">
    <source>
        <dbReference type="ARBA" id="ARBA00022837"/>
    </source>
</evidence>
<evidence type="ECO:0000256" key="2">
    <source>
        <dbReference type="ARBA" id="ARBA00010147"/>
    </source>
</evidence>